<proteinExistence type="predicted"/>
<protein>
    <submittedName>
        <fullName evidence="2">Uncharacterized protein</fullName>
    </submittedName>
</protein>
<evidence type="ECO:0000313" key="3">
    <source>
        <dbReference type="Proteomes" id="UP001626537"/>
    </source>
</evidence>
<organism evidence="2 3">
    <name type="scientific">Congregibacter variabilis</name>
    <dbReference type="NCBI Taxonomy" id="3081200"/>
    <lineage>
        <taxon>Bacteria</taxon>
        <taxon>Pseudomonadati</taxon>
        <taxon>Pseudomonadota</taxon>
        <taxon>Gammaproteobacteria</taxon>
        <taxon>Cellvibrionales</taxon>
        <taxon>Halieaceae</taxon>
        <taxon>Congregibacter</taxon>
    </lineage>
</organism>
<evidence type="ECO:0000313" key="2">
    <source>
        <dbReference type="EMBL" id="WOJ94762.1"/>
    </source>
</evidence>
<dbReference type="Proteomes" id="UP001626537">
    <property type="component" value="Chromosome"/>
</dbReference>
<feature type="region of interest" description="Disordered" evidence="1">
    <location>
        <begin position="103"/>
        <end position="132"/>
    </location>
</feature>
<dbReference type="EMBL" id="CP136864">
    <property type="protein sequence ID" value="WOJ94762.1"/>
    <property type="molecule type" value="Genomic_DNA"/>
</dbReference>
<sequence length="182" mass="20346">MNKDHSSEGLLEFLREATLAGLMAPTLARSRRAAARALFVKLSESEAADLRQLDIDALKSRFLDTQSDGLRSEVVELYSERLRGALDDYFRFVESPDVFSSKAVRPQAASPRDKQAPTSREQRALETVRLSAPRQRPDVIPISLKQDRVVYLHGIPADLTPQEARKISRVVEALASEAEEDD</sequence>
<name>A0ABZ0I5G0_9GAMM</name>
<evidence type="ECO:0000256" key="1">
    <source>
        <dbReference type="SAM" id="MobiDB-lite"/>
    </source>
</evidence>
<feature type="compositionally biased region" description="Basic and acidic residues" evidence="1">
    <location>
        <begin position="111"/>
        <end position="126"/>
    </location>
</feature>
<accession>A0ABZ0I5G0</accession>
<gene>
    <name evidence="2" type="ORF">R0135_06240</name>
</gene>
<dbReference type="RefSeq" id="WP_407349395.1">
    <property type="nucleotide sequence ID" value="NZ_CP136864.1"/>
</dbReference>
<keyword evidence="3" id="KW-1185">Reference proteome</keyword>
<reference evidence="2 3" key="1">
    <citation type="submission" date="2023-10" db="EMBL/GenBank/DDBJ databases">
        <title>Two novel species belonging to the OM43/NOR5 clade.</title>
        <authorList>
            <person name="Park M."/>
        </authorList>
    </citation>
    <scope>NUCLEOTIDE SEQUENCE [LARGE SCALE GENOMIC DNA]</scope>
    <source>
        <strain evidence="2 3">IMCC43200</strain>
    </source>
</reference>